<evidence type="ECO:0000256" key="5">
    <source>
        <dbReference type="ARBA" id="ARBA00022692"/>
    </source>
</evidence>
<keyword evidence="15" id="KW-1185">Reference proteome</keyword>
<feature type="transmembrane region" description="Helical" evidence="13">
    <location>
        <begin position="24"/>
        <end position="43"/>
    </location>
</feature>
<evidence type="ECO:0000313" key="15">
    <source>
        <dbReference type="Proteomes" id="UP000051802"/>
    </source>
</evidence>
<organism evidence="14 15">
    <name type="scientific">Stenotrophomonas panacihumi</name>
    <dbReference type="NCBI Taxonomy" id="676599"/>
    <lineage>
        <taxon>Bacteria</taxon>
        <taxon>Pseudomonadati</taxon>
        <taxon>Pseudomonadota</taxon>
        <taxon>Gammaproteobacteria</taxon>
        <taxon>Lysobacterales</taxon>
        <taxon>Lysobacteraceae</taxon>
        <taxon>Stenotrophomonas</taxon>
    </lineage>
</organism>
<dbReference type="InterPro" id="IPR010617">
    <property type="entry name" value="TMEM175-like"/>
</dbReference>
<keyword evidence="7" id="KW-0630">Potassium</keyword>
<evidence type="ECO:0000256" key="7">
    <source>
        <dbReference type="ARBA" id="ARBA00022958"/>
    </source>
</evidence>
<evidence type="ECO:0000256" key="3">
    <source>
        <dbReference type="ARBA" id="ARBA00022448"/>
    </source>
</evidence>
<dbReference type="Pfam" id="PF06736">
    <property type="entry name" value="TMEM175"/>
    <property type="match status" value="1"/>
</dbReference>
<evidence type="ECO:0000256" key="13">
    <source>
        <dbReference type="SAM" id="Phobius"/>
    </source>
</evidence>
<comment type="similarity">
    <text evidence="2">Belongs to the TMEM175 family.</text>
</comment>
<protein>
    <recommendedName>
        <fullName evidence="16">DUF1211 domain-containing protein</fullName>
    </recommendedName>
</protein>
<evidence type="ECO:0000256" key="4">
    <source>
        <dbReference type="ARBA" id="ARBA00022538"/>
    </source>
</evidence>
<proteinExistence type="inferred from homology"/>
<evidence type="ECO:0000256" key="12">
    <source>
        <dbReference type="ARBA" id="ARBA00034430"/>
    </source>
</evidence>
<feature type="transmembrane region" description="Helical" evidence="13">
    <location>
        <begin position="169"/>
        <end position="187"/>
    </location>
</feature>
<evidence type="ECO:0000256" key="2">
    <source>
        <dbReference type="ARBA" id="ARBA00006920"/>
    </source>
</evidence>
<accession>A0A0R0AFW9</accession>
<evidence type="ECO:0000256" key="10">
    <source>
        <dbReference type="ARBA" id="ARBA00023136"/>
    </source>
</evidence>
<feature type="transmembrane region" description="Helical" evidence="13">
    <location>
        <begin position="94"/>
        <end position="111"/>
    </location>
</feature>
<dbReference type="PANTHER" id="PTHR31462:SF5">
    <property type="entry name" value="ENDOSOMAL_LYSOSOMAL PROTON CHANNEL TMEM175"/>
    <property type="match status" value="1"/>
</dbReference>
<keyword evidence="9" id="KW-0406">Ion transport</keyword>
<dbReference type="Proteomes" id="UP000051802">
    <property type="component" value="Unassembled WGS sequence"/>
</dbReference>
<keyword evidence="4" id="KW-0633">Potassium transport</keyword>
<evidence type="ECO:0000256" key="8">
    <source>
        <dbReference type="ARBA" id="ARBA00022989"/>
    </source>
</evidence>
<keyword evidence="11" id="KW-0407">Ion channel</keyword>
<dbReference type="OrthoDB" id="7626281at2"/>
<keyword evidence="6" id="KW-0631">Potassium channel</keyword>
<keyword evidence="8 13" id="KW-1133">Transmembrane helix</keyword>
<dbReference type="GO" id="GO:0016020">
    <property type="term" value="C:membrane"/>
    <property type="evidence" value="ECO:0007669"/>
    <property type="project" value="UniProtKB-SubCell"/>
</dbReference>
<comment type="subcellular location">
    <subcellularLocation>
        <location evidence="1">Membrane</location>
        <topology evidence="1">Multi-pass membrane protein</topology>
    </subcellularLocation>
</comment>
<evidence type="ECO:0008006" key="16">
    <source>
        <dbReference type="Google" id="ProtNLM"/>
    </source>
</evidence>
<dbReference type="PANTHER" id="PTHR31462">
    <property type="entry name" value="ENDOSOMAL/LYSOSOMAL POTASSIUM CHANNEL TMEM175"/>
    <property type="match status" value="1"/>
</dbReference>
<feature type="transmembrane region" description="Helical" evidence="13">
    <location>
        <begin position="131"/>
        <end position="148"/>
    </location>
</feature>
<keyword evidence="10 13" id="KW-0472">Membrane</keyword>
<dbReference type="STRING" id="676599.ARC20_13530"/>
<comment type="catalytic activity">
    <reaction evidence="12">
        <text>K(+)(in) = K(+)(out)</text>
        <dbReference type="Rhea" id="RHEA:29463"/>
        <dbReference type="ChEBI" id="CHEBI:29103"/>
    </reaction>
</comment>
<dbReference type="AlphaFoldDB" id="A0A0R0AFW9"/>
<evidence type="ECO:0000256" key="6">
    <source>
        <dbReference type="ARBA" id="ARBA00022826"/>
    </source>
</evidence>
<dbReference type="EMBL" id="LLXU01000104">
    <property type="protein sequence ID" value="KRG39800.1"/>
    <property type="molecule type" value="Genomic_DNA"/>
</dbReference>
<name>A0A0R0AFW9_9GAMM</name>
<feature type="transmembrane region" description="Helical" evidence="13">
    <location>
        <begin position="193"/>
        <end position="210"/>
    </location>
</feature>
<sequence>MKDLGVVKEEHEADLKDRFPHDRVVFFSDAVFAIAITLLAIELKLPDHEMVEHLGAAAAAGEVTSHFIAYFISFLVTGLFWVGHMQTWRHVRRVSGGLVWSTLLQLMFVALMPLATREYSVYFSSQSPGRLAFYAFVLAGISLFAVITRQMVIRQEKLHERIGVVATRWLFWRGMIPLMLFAVAIPAASVIPVWAGGLMFVMIFPCLAIAKRWVQRSAPEAA</sequence>
<dbReference type="GO" id="GO:0005267">
    <property type="term" value="F:potassium channel activity"/>
    <property type="evidence" value="ECO:0007669"/>
    <property type="project" value="UniProtKB-KW"/>
</dbReference>
<keyword evidence="3" id="KW-0813">Transport</keyword>
<dbReference type="RefSeq" id="WP_057648038.1">
    <property type="nucleotide sequence ID" value="NZ_LLXU01000104.1"/>
</dbReference>
<reference evidence="14 15" key="1">
    <citation type="submission" date="2015-10" db="EMBL/GenBank/DDBJ databases">
        <title>Genome sequencing and analysis of members of genus Stenotrophomonas.</title>
        <authorList>
            <person name="Patil P.P."/>
            <person name="Midha S."/>
            <person name="Patil P.B."/>
        </authorList>
    </citation>
    <scope>NUCLEOTIDE SEQUENCE [LARGE SCALE GENOMIC DNA]</scope>
    <source>
        <strain evidence="14 15">JCM 16536</strain>
    </source>
</reference>
<evidence type="ECO:0000256" key="1">
    <source>
        <dbReference type="ARBA" id="ARBA00004141"/>
    </source>
</evidence>
<dbReference type="GO" id="GO:0015252">
    <property type="term" value="F:proton channel activity"/>
    <property type="evidence" value="ECO:0007669"/>
    <property type="project" value="InterPro"/>
</dbReference>
<comment type="caution">
    <text evidence="14">The sequence shown here is derived from an EMBL/GenBank/DDBJ whole genome shotgun (WGS) entry which is preliminary data.</text>
</comment>
<evidence type="ECO:0000313" key="14">
    <source>
        <dbReference type="EMBL" id="KRG39800.1"/>
    </source>
</evidence>
<keyword evidence="5 13" id="KW-0812">Transmembrane</keyword>
<feature type="transmembrane region" description="Helical" evidence="13">
    <location>
        <begin position="63"/>
        <end position="82"/>
    </location>
</feature>
<evidence type="ECO:0000256" key="9">
    <source>
        <dbReference type="ARBA" id="ARBA00023065"/>
    </source>
</evidence>
<gene>
    <name evidence="14" type="ORF">ARC20_13530</name>
</gene>
<evidence type="ECO:0000256" key="11">
    <source>
        <dbReference type="ARBA" id="ARBA00023303"/>
    </source>
</evidence>